<protein>
    <submittedName>
        <fullName evidence="1">Uncharacterized protein</fullName>
    </submittedName>
</protein>
<reference evidence="1" key="1">
    <citation type="journal article" date="2014" name="Front. Microbiol.">
        <title>High frequency of phylogenetically diverse reductive dehalogenase-homologous genes in deep subseafloor sedimentary metagenomes.</title>
        <authorList>
            <person name="Kawai M."/>
            <person name="Futagami T."/>
            <person name="Toyoda A."/>
            <person name="Takaki Y."/>
            <person name="Nishi S."/>
            <person name="Hori S."/>
            <person name="Arai W."/>
            <person name="Tsubouchi T."/>
            <person name="Morono Y."/>
            <person name="Uchiyama I."/>
            <person name="Ito T."/>
            <person name="Fujiyama A."/>
            <person name="Inagaki F."/>
            <person name="Takami H."/>
        </authorList>
    </citation>
    <scope>NUCLEOTIDE SEQUENCE</scope>
    <source>
        <strain evidence="1">Expedition CK06-06</strain>
    </source>
</reference>
<feature type="non-terminal residue" evidence="1">
    <location>
        <position position="1"/>
    </location>
</feature>
<comment type="caution">
    <text evidence="1">The sequence shown here is derived from an EMBL/GenBank/DDBJ whole genome shotgun (WGS) entry which is preliminary data.</text>
</comment>
<name>X1CXU1_9ZZZZ</name>
<accession>X1CXU1</accession>
<dbReference type="EMBL" id="BART01039374">
    <property type="protein sequence ID" value="GAH13321.1"/>
    <property type="molecule type" value="Genomic_DNA"/>
</dbReference>
<organism evidence="1">
    <name type="scientific">marine sediment metagenome</name>
    <dbReference type="NCBI Taxonomy" id="412755"/>
    <lineage>
        <taxon>unclassified sequences</taxon>
        <taxon>metagenomes</taxon>
        <taxon>ecological metagenomes</taxon>
    </lineage>
</organism>
<proteinExistence type="predicted"/>
<sequence length="49" mass="5749">RNENFLKKIKVALTDRSPAEYLMPAEFWPIKPKKKKGESQPIYSKSNKL</sequence>
<evidence type="ECO:0000313" key="1">
    <source>
        <dbReference type="EMBL" id="GAH13321.1"/>
    </source>
</evidence>
<gene>
    <name evidence="1" type="ORF">S01H4_64751</name>
</gene>
<dbReference type="AlphaFoldDB" id="X1CXU1"/>